<feature type="domain" description="Chromo" evidence="2">
    <location>
        <begin position="401"/>
        <end position="460"/>
    </location>
</feature>
<protein>
    <recommendedName>
        <fullName evidence="2">Chromo domain-containing protein</fullName>
    </recommendedName>
</protein>
<dbReference type="AlphaFoldDB" id="A0A4S4MWG3"/>
<accession>A0A4S4MWG3</accession>
<reference evidence="3 4" key="1">
    <citation type="submission" date="2019-02" db="EMBL/GenBank/DDBJ databases">
        <title>Genome sequencing of the rare red list fungi Antrodiella citrinella (Flaviporus citrinellus).</title>
        <authorList>
            <person name="Buettner E."/>
            <person name="Kellner H."/>
        </authorList>
    </citation>
    <scope>NUCLEOTIDE SEQUENCE [LARGE SCALE GENOMIC DNA]</scope>
    <source>
        <strain evidence="3 4">DSM 108506</strain>
    </source>
</reference>
<dbReference type="EMBL" id="SGPM01000070">
    <property type="protein sequence ID" value="THH30712.1"/>
    <property type="molecule type" value="Genomic_DNA"/>
</dbReference>
<dbReference type="PROSITE" id="PS50013">
    <property type="entry name" value="CHROMO_2"/>
    <property type="match status" value="1"/>
</dbReference>
<comment type="caution">
    <text evidence="3">The sequence shown here is derived from an EMBL/GenBank/DDBJ whole genome shotgun (WGS) entry which is preliminary data.</text>
</comment>
<dbReference type="InterPro" id="IPR000953">
    <property type="entry name" value="Chromo/chromo_shadow_dom"/>
</dbReference>
<evidence type="ECO:0000256" key="1">
    <source>
        <dbReference type="SAM" id="MobiDB-lite"/>
    </source>
</evidence>
<dbReference type="Gene3D" id="2.40.50.40">
    <property type="match status" value="1"/>
</dbReference>
<feature type="region of interest" description="Disordered" evidence="1">
    <location>
        <begin position="1"/>
        <end position="31"/>
    </location>
</feature>
<dbReference type="Proteomes" id="UP000308730">
    <property type="component" value="Unassembled WGS sequence"/>
</dbReference>
<dbReference type="OrthoDB" id="433924at2759"/>
<evidence type="ECO:0000313" key="3">
    <source>
        <dbReference type="EMBL" id="THH30712.1"/>
    </source>
</evidence>
<dbReference type="InterPro" id="IPR023780">
    <property type="entry name" value="Chromo_domain"/>
</dbReference>
<evidence type="ECO:0000313" key="4">
    <source>
        <dbReference type="Proteomes" id="UP000308730"/>
    </source>
</evidence>
<dbReference type="InterPro" id="IPR040684">
    <property type="entry name" value="HMUDK_hel"/>
</dbReference>
<dbReference type="GO" id="GO:0006338">
    <property type="term" value="P:chromatin remodeling"/>
    <property type="evidence" value="ECO:0007669"/>
    <property type="project" value="UniProtKB-ARBA"/>
</dbReference>
<dbReference type="SUPFAM" id="SSF54160">
    <property type="entry name" value="Chromo domain-like"/>
    <property type="match status" value="1"/>
</dbReference>
<proteinExistence type="predicted"/>
<keyword evidence="4" id="KW-1185">Reference proteome</keyword>
<evidence type="ECO:0000259" key="2">
    <source>
        <dbReference type="PROSITE" id="PS50013"/>
    </source>
</evidence>
<organism evidence="3 4">
    <name type="scientific">Antrodiella citrinella</name>
    <dbReference type="NCBI Taxonomy" id="2447956"/>
    <lineage>
        <taxon>Eukaryota</taxon>
        <taxon>Fungi</taxon>
        <taxon>Dikarya</taxon>
        <taxon>Basidiomycota</taxon>
        <taxon>Agaricomycotina</taxon>
        <taxon>Agaricomycetes</taxon>
        <taxon>Polyporales</taxon>
        <taxon>Steccherinaceae</taxon>
        <taxon>Antrodiella</taxon>
    </lineage>
</organism>
<gene>
    <name evidence="3" type="ORF">EUX98_g3477</name>
</gene>
<dbReference type="Pfam" id="PF18723">
    <property type="entry name" value="HMUDK_hel"/>
    <property type="match status" value="1"/>
</dbReference>
<sequence>MARTKGPTHTWISAIPVPSRKNGKPGPAKGSVKTVSFAGQNFPVSPVLDTLYWYMAERHRMHQHRLAGEDPPWSNDEIMNSFPFTNVFRVYDRTTQYILRNVIRKGSQDLEEMCFRVILFRLFNKLDTWEHMEELLGTPTLKWSEFDVETYDSVLSDLAADGTALYCGCYISPAPPFGWHKNHSNHLRLVQVMMDNKLPVELKGFKHLKDANGRLCLYPSIGAFIAQQYVHHALVLIRLSSSRFARHVNRLLLDLNMTPHFKWSEREWAALGPGSSACLRKIFGPSVSRYEQEALQYLYESQMSHFTRLGIVKNQVPRLCDARPAGVSSVDIEHSLCECEKYSRGRFPHIKGKRTVVGRPYVQNRERITAELPSHWLQPLPKPPPPPAPPAVHEANGVPFYEVSHIVAERNVESGRYLVRWVGYGPEDDWWLTEKELEDGAGEVLQMWNNTKDRINKRIEALR</sequence>
<name>A0A4S4MWG3_9APHY</name>
<dbReference type="Pfam" id="PF00385">
    <property type="entry name" value="Chromo"/>
    <property type="match status" value="1"/>
</dbReference>
<dbReference type="InterPro" id="IPR016197">
    <property type="entry name" value="Chromo-like_dom_sf"/>
</dbReference>